<feature type="region of interest" description="Disordered" evidence="2">
    <location>
        <begin position="610"/>
        <end position="636"/>
    </location>
</feature>
<accession>A0A392M5M9</accession>
<dbReference type="PANTHER" id="PTHR34427">
    <property type="entry name" value="DUF4283 DOMAIN PROTEIN"/>
    <property type="match status" value="1"/>
</dbReference>
<feature type="compositionally biased region" description="Basic residues" evidence="2">
    <location>
        <begin position="613"/>
        <end position="628"/>
    </location>
</feature>
<feature type="region of interest" description="Disordered" evidence="2">
    <location>
        <begin position="1"/>
        <end position="31"/>
    </location>
</feature>
<evidence type="ECO:0000256" key="1">
    <source>
        <dbReference type="PROSITE-ProRule" id="PRU00176"/>
    </source>
</evidence>
<evidence type="ECO:0000313" key="4">
    <source>
        <dbReference type="EMBL" id="MCH82611.1"/>
    </source>
</evidence>
<dbReference type="InterPro" id="IPR035979">
    <property type="entry name" value="RBD_domain_sf"/>
</dbReference>
<dbReference type="SUPFAM" id="SSF54928">
    <property type="entry name" value="RNA-binding domain, RBD"/>
    <property type="match status" value="1"/>
</dbReference>
<protein>
    <submittedName>
        <fullName evidence="4">RNA recognition motif</fullName>
    </submittedName>
</protein>
<sequence>MREKGRERRSGGGREQELSNDTKKHSNFNPDFAGYHHNKQITTFFVTNFPEDVTTDDLWTTFARYWKVGEVYIPKKRDKFDRRFGFARFVEVRDAQKLLERIEGTWIGTYKLRANLSRFNRGELQHRDDSHLKSKVESRVGGRLVDLTNIYLSKELWGWELGVVNVEPIPAALERLKHSFVGVLRDENLADNIHVLIAMEGFQDVKATLLGFDKILLSSSLEDGVLNAIQADKAWWNSKFLEINKWSLDLKASGRRIWVRIFGTPPHVWGWECFNRILNRFGRLSGLDASTDKQSRLDVARAQVVVSSWDFLDESVEILVGKDRFVIRVVEERFGDIDLGVKRCMDPDLFCVGSLADEAASRSPSEAGDCLVNDDGKHDGEERREWIEGWSEQGSDEDLGVGFYPTVLGTAVSDTLNLGSEEVTDKVELEETKQQTTRGEEGVFGDKERNCLEVNPFLALTWIDGEDLGEDLDKRGEEFLSAQEGGGWCLENEERVSRGEREIGYEVDFDFNSNLRDVGHVDSWAGLDNIELGCVKNQNTLKNKDKEVARLKQQYEEEFFAAKTLASGQRNLSKAMKAKKHGGNPISGAIDFVSGMMKAGRFARVIKQSAGGRKGKNGKKKGNKRHTKATVAGSNDSISEESVHLEGLQNRCRKLVPVAALEVVLTE</sequence>
<keyword evidence="5" id="KW-1185">Reference proteome</keyword>
<keyword evidence="1" id="KW-0694">RNA-binding</keyword>
<proteinExistence type="predicted"/>
<dbReference type="Proteomes" id="UP000265520">
    <property type="component" value="Unassembled WGS sequence"/>
</dbReference>
<dbReference type="PANTHER" id="PTHR34427:SF5">
    <property type="entry name" value="DUF4283 DOMAIN-CONTAINING PROTEIN"/>
    <property type="match status" value="1"/>
</dbReference>
<gene>
    <name evidence="4" type="ORF">A2U01_0003422</name>
</gene>
<dbReference type="CDD" id="cd00590">
    <property type="entry name" value="RRM_SF"/>
    <property type="match status" value="1"/>
</dbReference>
<dbReference type="SMART" id="SM00360">
    <property type="entry name" value="RRM"/>
    <property type="match status" value="1"/>
</dbReference>
<feature type="domain" description="RRM" evidence="3">
    <location>
        <begin position="42"/>
        <end position="119"/>
    </location>
</feature>
<dbReference type="GO" id="GO:0003723">
    <property type="term" value="F:RNA binding"/>
    <property type="evidence" value="ECO:0007669"/>
    <property type="project" value="UniProtKB-UniRule"/>
</dbReference>
<dbReference type="Gene3D" id="3.30.70.330">
    <property type="match status" value="1"/>
</dbReference>
<name>A0A392M5M9_9FABA</name>
<evidence type="ECO:0000259" key="3">
    <source>
        <dbReference type="PROSITE" id="PS50102"/>
    </source>
</evidence>
<dbReference type="InterPro" id="IPR012677">
    <property type="entry name" value="Nucleotide-bd_a/b_plait_sf"/>
</dbReference>
<evidence type="ECO:0000313" key="5">
    <source>
        <dbReference type="Proteomes" id="UP000265520"/>
    </source>
</evidence>
<organism evidence="4 5">
    <name type="scientific">Trifolium medium</name>
    <dbReference type="NCBI Taxonomy" id="97028"/>
    <lineage>
        <taxon>Eukaryota</taxon>
        <taxon>Viridiplantae</taxon>
        <taxon>Streptophyta</taxon>
        <taxon>Embryophyta</taxon>
        <taxon>Tracheophyta</taxon>
        <taxon>Spermatophyta</taxon>
        <taxon>Magnoliopsida</taxon>
        <taxon>eudicotyledons</taxon>
        <taxon>Gunneridae</taxon>
        <taxon>Pentapetalae</taxon>
        <taxon>rosids</taxon>
        <taxon>fabids</taxon>
        <taxon>Fabales</taxon>
        <taxon>Fabaceae</taxon>
        <taxon>Papilionoideae</taxon>
        <taxon>50 kb inversion clade</taxon>
        <taxon>NPAAA clade</taxon>
        <taxon>Hologalegina</taxon>
        <taxon>IRL clade</taxon>
        <taxon>Trifolieae</taxon>
        <taxon>Trifolium</taxon>
    </lineage>
</organism>
<comment type="caution">
    <text evidence="4">The sequence shown here is derived from an EMBL/GenBank/DDBJ whole genome shotgun (WGS) entry which is preliminary data.</text>
</comment>
<dbReference type="InterPro" id="IPR000504">
    <property type="entry name" value="RRM_dom"/>
</dbReference>
<dbReference type="PROSITE" id="PS50102">
    <property type="entry name" value="RRM"/>
    <property type="match status" value="1"/>
</dbReference>
<dbReference type="AlphaFoldDB" id="A0A392M5M9"/>
<reference evidence="4 5" key="1">
    <citation type="journal article" date="2018" name="Front. Plant Sci.">
        <title>Red Clover (Trifolium pratense) and Zigzag Clover (T. medium) - A Picture of Genomic Similarities and Differences.</title>
        <authorList>
            <person name="Dluhosova J."/>
            <person name="Istvanek J."/>
            <person name="Nedelnik J."/>
            <person name="Repkova J."/>
        </authorList>
    </citation>
    <scope>NUCLEOTIDE SEQUENCE [LARGE SCALE GENOMIC DNA]</scope>
    <source>
        <strain evidence="5">cv. 10/8</strain>
        <tissue evidence="4">Leaf</tissue>
    </source>
</reference>
<evidence type="ECO:0000256" key="2">
    <source>
        <dbReference type="SAM" id="MobiDB-lite"/>
    </source>
</evidence>
<dbReference type="EMBL" id="LXQA010003929">
    <property type="protein sequence ID" value="MCH82611.1"/>
    <property type="molecule type" value="Genomic_DNA"/>
</dbReference>
<dbReference type="Pfam" id="PF00076">
    <property type="entry name" value="RRM_1"/>
    <property type="match status" value="1"/>
</dbReference>
<feature type="compositionally biased region" description="Basic and acidic residues" evidence="2">
    <location>
        <begin position="1"/>
        <end position="24"/>
    </location>
</feature>
<feature type="non-terminal residue" evidence="4">
    <location>
        <position position="667"/>
    </location>
</feature>